<dbReference type="AlphaFoldDB" id="A0A9R1QUP9"/>
<dbReference type="PANTHER" id="PTHR33085:SF95">
    <property type="entry name" value="DUF295 DOMAIN-CONTAINING PROTEIN"/>
    <property type="match status" value="1"/>
</dbReference>
<evidence type="ECO:0000313" key="2">
    <source>
        <dbReference type="EMBL" id="VAH82905.1"/>
    </source>
</evidence>
<evidence type="ECO:0000256" key="1">
    <source>
        <dbReference type="SAM" id="MobiDB-lite"/>
    </source>
</evidence>
<reference evidence="2 3" key="1">
    <citation type="submission" date="2017-09" db="EMBL/GenBank/DDBJ databases">
        <authorList>
            <consortium name="International Durum Wheat Genome Sequencing Consortium (IDWGSC)"/>
            <person name="Milanesi L."/>
        </authorList>
    </citation>
    <scope>NUCLEOTIDE SEQUENCE [LARGE SCALE GENOMIC DNA]</scope>
    <source>
        <strain evidence="3">cv. Svevo</strain>
    </source>
</reference>
<dbReference type="OMA" id="GRTIFMC"/>
<accession>A0A9R1QUP9</accession>
<gene>
    <name evidence="2" type="ORF">TRITD_3Bv1G222290</name>
</gene>
<dbReference type="Pfam" id="PF07893">
    <property type="entry name" value="DUF1668"/>
    <property type="match status" value="1"/>
</dbReference>
<dbReference type="PANTHER" id="PTHR33085">
    <property type="entry name" value="OS12G0113100 PROTEIN-RELATED"/>
    <property type="match status" value="1"/>
</dbReference>
<keyword evidence="3" id="KW-1185">Reference proteome</keyword>
<feature type="compositionally biased region" description="Basic and acidic residues" evidence="1">
    <location>
        <begin position="20"/>
        <end position="30"/>
    </location>
</feature>
<dbReference type="Gramene" id="TRITD3Bv1G222290.2">
    <property type="protein sequence ID" value="TRITD3Bv1G222290.2"/>
    <property type="gene ID" value="TRITD3Bv1G222290"/>
</dbReference>
<proteinExistence type="predicted"/>
<protein>
    <submittedName>
        <fullName evidence="2">Uncharacterized protein</fullName>
    </submittedName>
</protein>
<feature type="compositionally biased region" description="Low complexity" evidence="1">
    <location>
        <begin position="45"/>
        <end position="72"/>
    </location>
</feature>
<dbReference type="InterPro" id="IPR012871">
    <property type="entry name" value="DUF1668_ORYSA"/>
</dbReference>
<dbReference type="Proteomes" id="UP000324705">
    <property type="component" value="Chromosome 3B"/>
</dbReference>
<name>A0A9R1QUP9_TRITD</name>
<feature type="region of interest" description="Disordered" evidence="1">
    <location>
        <begin position="1"/>
        <end position="107"/>
    </location>
</feature>
<sequence>MAGSSPPNRTRARRGSISPDEVRRRYEPTGRGRKGGTCGGGGGARRPSGSDSAASGSYSMSGRSDSIASDTESGSDRGSSRSKKTRMSKRLQGEEIQANCARKRSRPSDQKHLYLVLDDWKDGFSIHKIDADDDDADLGQPPVLRLVSPAPGFPMRFAVVGSNIVIVTNPRCGQAPTLFYDTKRTGLAVGPPLPGPLVGDFHTSVATADMLYALSFHHRNQQHSFEVMSWEESPNPCTMSWSWRSVPSPPPFEEDEWIASYAVHPDGRTIFMCGVNKYNLKRRTFSFDTRYCEWRFHGEWALPFQGQGYYDSTLDGWVGLHEDGYICACQVAPRSRRASTIQPEWKIVKGKLFHKVPERKRAAPYATLTYMGNARFCLVECVVREEVEYEDALDDCDGCMLLMTRFGLKYSHNGELQTINRTTDSHVLSKHVTGFSPVAFWM</sequence>
<feature type="compositionally biased region" description="Basic residues" evidence="1">
    <location>
        <begin position="80"/>
        <end position="89"/>
    </location>
</feature>
<dbReference type="EMBL" id="LT934116">
    <property type="protein sequence ID" value="VAH82905.1"/>
    <property type="molecule type" value="Genomic_DNA"/>
</dbReference>
<feature type="compositionally biased region" description="Gly residues" evidence="1">
    <location>
        <begin position="35"/>
        <end position="44"/>
    </location>
</feature>
<evidence type="ECO:0000313" key="3">
    <source>
        <dbReference type="Proteomes" id="UP000324705"/>
    </source>
</evidence>
<organism evidence="2 3">
    <name type="scientific">Triticum turgidum subsp. durum</name>
    <name type="common">Durum wheat</name>
    <name type="synonym">Triticum durum</name>
    <dbReference type="NCBI Taxonomy" id="4567"/>
    <lineage>
        <taxon>Eukaryota</taxon>
        <taxon>Viridiplantae</taxon>
        <taxon>Streptophyta</taxon>
        <taxon>Embryophyta</taxon>
        <taxon>Tracheophyta</taxon>
        <taxon>Spermatophyta</taxon>
        <taxon>Magnoliopsida</taxon>
        <taxon>Liliopsida</taxon>
        <taxon>Poales</taxon>
        <taxon>Poaceae</taxon>
        <taxon>BOP clade</taxon>
        <taxon>Pooideae</taxon>
        <taxon>Triticodae</taxon>
        <taxon>Triticeae</taxon>
        <taxon>Triticinae</taxon>
        <taxon>Triticum</taxon>
    </lineage>
</organism>